<evidence type="ECO:0000313" key="13">
    <source>
        <dbReference type="EMBL" id="GHE59796.1"/>
    </source>
</evidence>
<keyword evidence="4 9" id="KW-0547">Nucleotide-binding</keyword>
<dbReference type="PRINTS" id="PR01038">
    <property type="entry name" value="TRNASYNTHARG"/>
</dbReference>
<dbReference type="SUPFAM" id="SSF55190">
    <property type="entry name" value="Arginyl-tRNA synthetase (ArgRS), N-terminal 'additional' domain"/>
    <property type="match status" value="1"/>
</dbReference>
<dbReference type="InterPro" id="IPR008909">
    <property type="entry name" value="DALR_anticod-bd"/>
</dbReference>
<comment type="subunit">
    <text evidence="9">Monomer.</text>
</comment>
<dbReference type="InterPro" id="IPR005148">
    <property type="entry name" value="Arg-tRNA-synth_N"/>
</dbReference>
<evidence type="ECO:0000256" key="2">
    <source>
        <dbReference type="ARBA" id="ARBA00022490"/>
    </source>
</evidence>
<dbReference type="SMART" id="SM01016">
    <property type="entry name" value="Arg_tRNA_synt_N"/>
    <property type="match status" value="1"/>
</dbReference>
<accession>A0ABQ3I5L5</accession>
<comment type="catalytic activity">
    <reaction evidence="8 9">
        <text>tRNA(Arg) + L-arginine + ATP = L-arginyl-tRNA(Arg) + AMP + diphosphate</text>
        <dbReference type="Rhea" id="RHEA:20301"/>
        <dbReference type="Rhea" id="RHEA-COMP:9658"/>
        <dbReference type="Rhea" id="RHEA-COMP:9673"/>
        <dbReference type="ChEBI" id="CHEBI:30616"/>
        <dbReference type="ChEBI" id="CHEBI:32682"/>
        <dbReference type="ChEBI" id="CHEBI:33019"/>
        <dbReference type="ChEBI" id="CHEBI:78442"/>
        <dbReference type="ChEBI" id="CHEBI:78513"/>
        <dbReference type="ChEBI" id="CHEBI:456215"/>
        <dbReference type="EC" id="6.1.1.19"/>
    </reaction>
</comment>
<dbReference type="Gene3D" id="3.30.1360.70">
    <property type="entry name" value="Arginyl tRNA synthetase N-terminal domain"/>
    <property type="match status" value="1"/>
</dbReference>
<comment type="caution">
    <text evidence="13">The sequence shown here is derived from an EMBL/GenBank/DDBJ whole genome shotgun (WGS) entry which is preliminary data.</text>
</comment>
<evidence type="ECO:0000256" key="7">
    <source>
        <dbReference type="ARBA" id="ARBA00023146"/>
    </source>
</evidence>
<dbReference type="InterPro" id="IPR036695">
    <property type="entry name" value="Arg-tRNA-synth_N_sf"/>
</dbReference>
<protein>
    <recommendedName>
        <fullName evidence="9">Arginine--tRNA ligase</fullName>
        <ecNumber evidence="9">6.1.1.19</ecNumber>
    </recommendedName>
    <alternativeName>
        <fullName evidence="9">Arginyl-tRNA synthetase</fullName>
        <shortName evidence="9">ArgRS</shortName>
    </alternativeName>
</protein>
<dbReference type="InterPro" id="IPR035684">
    <property type="entry name" value="ArgRS_core"/>
</dbReference>
<dbReference type="InterPro" id="IPR001412">
    <property type="entry name" value="aa-tRNA-synth_I_CS"/>
</dbReference>
<dbReference type="PANTHER" id="PTHR11956:SF5">
    <property type="entry name" value="ARGININE--TRNA LIGASE, CYTOPLASMIC"/>
    <property type="match status" value="1"/>
</dbReference>
<dbReference type="Pfam" id="PF00750">
    <property type="entry name" value="tRNA-synt_1d"/>
    <property type="match status" value="1"/>
</dbReference>
<evidence type="ECO:0000256" key="10">
    <source>
        <dbReference type="RuleBase" id="RU363038"/>
    </source>
</evidence>
<evidence type="ECO:0000256" key="8">
    <source>
        <dbReference type="ARBA" id="ARBA00049339"/>
    </source>
</evidence>
<dbReference type="SMART" id="SM00836">
    <property type="entry name" value="DALR_1"/>
    <property type="match status" value="1"/>
</dbReference>
<feature type="domain" description="DALR anticodon binding" evidence="11">
    <location>
        <begin position="480"/>
        <end position="600"/>
    </location>
</feature>
<evidence type="ECO:0000256" key="9">
    <source>
        <dbReference type="HAMAP-Rule" id="MF_00123"/>
    </source>
</evidence>
<dbReference type="Gene3D" id="3.40.50.620">
    <property type="entry name" value="HUPs"/>
    <property type="match status" value="1"/>
</dbReference>
<gene>
    <name evidence="9 13" type="primary">argS</name>
    <name evidence="13" type="ORF">GCM10011340_13130</name>
</gene>
<comment type="subcellular location">
    <subcellularLocation>
        <location evidence="9">Cytoplasm</location>
    </subcellularLocation>
</comment>
<dbReference type="InterPro" id="IPR001278">
    <property type="entry name" value="Arg-tRNA-ligase"/>
</dbReference>
<dbReference type="Pfam" id="PF05746">
    <property type="entry name" value="DALR_1"/>
    <property type="match status" value="1"/>
</dbReference>
<evidence type="ECO:0000259" key="12">
    <source>
        <dbReference type="SMART" id="SM01016"/>
    </source>
</evidence>
<comment type="similarity">
    <text evidence="1 9 10">Belongs to the class-I aminoacyl-tRNA synthetase family.</text>
</comment>
<dbReference type="InterPro" id="IPR009080">
    <property type="entry name" value="tRNAsynth_Ia_anticodon-bd"/>
</dbReference>
<dbReference type="EC" id="6.1.1.19" evidence="9"/>
<dbReference type="EMBL" id="BNAG01000002">
    <property type="protein sequence ID" value="GHE59796.1"/>
    <property type="molecule type" value="Genomic_DNA"/>
</dbReference>
<dbReference type="PROSITE" id="PS00178">
    <property type="entry name" value="AA_TRNA_LIGASE_I"/>
    <property type="match status" value="1"/>
</dbReference>
<dbReference type="InterPro" id="IPR014729">
    <property type="entry name" value="Rossmann-like_a/b/a_fold"/>
</dbReference>
<evidence type="ECO:0000256" key="4">
    <source>
        <dbReference type="ARBA" id="ARBA00022741"/>
    </source>
</evidence>
<sequence length="600" mass="67864">MEQAIKQGIAEALETLYSHQLATEDIALQPTRKEFEGTYTYITFPLSRVSRKGPEETGNEIGEYLVKHCKAVSAYNTVKGFLNISVSESSQVQQFAAMFNGQSPTDSPVFHMAPTGKTVVVEYSSPNTNKPLHLGHLRNNFLGNSVARILEAAGNKVAKVQIINDRGIHICKSMLAWQKFGNGETPESSGIKGDHLVGKYYVEFDKAYKAEVAELVAGGMDKEQAEKEAPILLEAQEMLRKWEEKDPEVYALWETMNGWVYSGFNATYERMGVDFDKLYYESDTYLIGRDRVMEGLEKGVFFKKEDGSVWVDLTDEGLDEKLLLRKDGTSVYMTQDIGTALMRFDDFPGLSQLIYTVGNEQEYHFKVLFLILKKLGYEWADACYHLSYGMVDLPTGKMKSREGTVVDADDLIQEMVDTAKARTEELGKIDGFTEEQAAELYEKLGLGAVKYYLMKVDPRKRMLFNPEESIEFQGNTGPFIQYTYARISAILRKASQLGVSMQNIDYDGVKEIHQTEKDLIFAIGQFKEKLQQAADAYSPAVMAQYAYDMAKDYNRFYTELSIFNEDDETLMQFRVALSALTAETIKRSMGLLGIEVPERM</sequence>
<feature type="short sequence motif" description="'HIGH' region" evidence="9">
    <location>
        <begin position="126"/>
        <end position="136"/>
    </location>
</feature>
<dbReference type="GO" id="GO:0016874">
    <property type="term" value="F:ligase activity"/>
    <property type="evidence" value="ECO:0007669"/>
    <property type="project" value="UniProtKB-KW"/>
</dbReference>
<keyword evidence="6 9" id="KW-0648">Protein biosynthesis</keyword>
<evidence type="ECO:0000256" key="3">
    <source>
        <dbReference type="ARBA" id="ARBA00022598"/>
    </source>
</evidence>
<dbReference type="SUPFAM" id="SSF47323">
    <property type="entry name" value="Anticodon-binding domain of a subclass of class I aminoacyl-tRNA synthetases"/>
    <property type="match status" value="1"/>
</dbReference>
<keyword evidence="3 9" id="KW-0436">Ligase</keyword>
<evidence type="ECO:0000256" key="6">
    <source>
        <dbReference type="ARBA" id="ARBA00022917"/>
    </source>
</evidence>
<evidence type="ECO:0000259" key="11">
    <source>
        <dbReference type="SMART" id="SM00836"/>
    </source>
</evidence>
<dbReference type="SUPFAM" id="SSF52374">
    <property type="entry name" value="Nucleotidylyl transferase"/>
    <property type="match status" value="1"/>
</dbReference>
<reference evidence="14" key="1">
    <citation type="journal article" date="2019" name="Int. J. Syst. Evol. Microbiol.">
        <title>The Global Catalogue of Microorganisms (GCM) 10K type strain sequencing project: providing services to taxonomists for standard genome sequencing and annotation.</title>
        <authorList>
            <consortium name="The Broad Institute Genomics Platform"/>
            <consortium name="The Broad Institute Genome Sequencing Center for Infectious Disease"/>
            <person name="Wu L."/>
            <person name="Ma J."/>
        </authorList>
    </citation>
    <scope>NUCLEOTIDE SEQUENCE [LARGE SCALE GENOMIC DNA]</scope>
    <source>
        <strain evidence="14">CGMCC 1.15111</strain>
    </source>
</reference>
<evidence type="ECO:0000256" key="5">
    <source>
        <dbReference type="ARBA" id="ARBA00022840"/>
    </source>
</evidence>
<dbReference type="HAMAP" id="MF_00123">
    <property type="entry name" value="Arg_tRNA_synth"/>
    <property type="match status" value="1"/>
</dbReference>
<dbReference type="RefSeq" id="WP_189629435.1">
    <property type="nucleotide sequence ID" value="NZ_BNAG01000002.1"/>
</dbReference>
<proteinExistence type="inferred from homology"/>
<keyword evidence="14" id="KW-1185">Reference proteome</keyword>
<dbReference type="PANTHER" id="PTHR11956">
    <property type="entry name" value="ARGINYL-TRNA SYNTHETASE"/>
    <property type="match status" value="1"/>
</dbReference>
<evidence type="ECO:0000313" key="14">
    <source>
        <dbReference type="Proteomes" id="UP000658258"/>
    </source>
</evidence>
<organism evidence="13 14">
    <name type="scientific">Roseivirga thermotolerans</name>
    <dbReference type="NCBI Taxonomy" id="1758176"/>
    <lineage>
        <taxon>Bacteria</taxon>
        <taxon>Pseudomonadati</taxon>
        <taxon>Bacteroidota</taxon>
        <taxon>Cytophagia</taxon>
        <taxon>Cytophagales</taxon>
        <taxon>Roseivirgaceae</taxon>
        <taxon>Roseivirga</taxon>
    </lineage>
</organism>
<evidence type="ECO:0000256" key="1">
    <source>
        <dbReference type="ARBA" id="ARBA00005594"/>
    </source>
</evidence>
<dbReference type="Proteomes" id="UP000658258">
    <property type="component" value="Unassembled WGS sequence"/>
</dbReference>
<keyword evidence="5 9" id="KW-0067">ATP-binding</keyword>
<keyword evidence="7 9" id="KW-0030">Aminoacyl-tRNA synthetase</keyword>
<dbReference type="Gene3D" id="1.10.730.10">
    <property type="entry name" value="Isoleucyl-tRNA Synthetase, Domain 1"/>
    <property type="match status" value="1"/>
</dbReference>
<keyword evidence="2 9" id="KW-0963">Cytoplasm</keyword>
<name>A0ABQ3I5L5_9BACT</name>
<dbReference type="NCBIfam" id="TIGR00456">
    <property type="entry name" value="argS"/>
    <property type="match status" value="1"/>
</dbReference>
<feature type="domain" description="Arginyl tRNA synthetase N-terminal" evidence="12">
    <location>
        <begin position="3"/>
        <end position="86"/>
    </location>
</feature>